<dbReference type="InterPro" id="IPR000257">
    <property type="entry name" value="Uroporphyrinogen_deCOase"/>
</dbReference>
<dbReference type="GO" id="GO:0004853">
    <property type="term" value="F:uroporphyrinogen decarboxylase activity"/>
    <property type="evidence" value="ECO:0007669"/>
    <property type="project" value="InterPro"/>
</dbReference>
<evidence type="ECO:0000313" key="2">
    <source>
        <dbReference type="EMBL" id="GAP39670.1"/>
    </source>
</evidence>
<dbReference type="InterPro" id="IPR052024">
    <property type="entry name" value="Methanogen_methyltrans"/>
</dbReference>
<dbReference type="EMBL" id="DF968180">
    <property type="protein sequence ID" value="GAP39670.1"/>
    <property type="molecule type" value="Genomic_DNA"/>
</dbReference>
<dbReference type="SUPFAM" id="SSF51726">
    <property type="entry name" value="UROD/MetE-like"/>
    <property type="match status" value="1"/>
</dbReference>
<dbReference type="RefSeq" id="WP_082174636.1">
    <property type="nucleotide sequence ID" value="NZ_DF968180.1"/>
</dbReference>
<keyword evidence="3" id="KW-1185">Reference proteome</keyword>
<sequence length="365" mass="41504">MKPRDRVLTALHHEIPDRCPMQISFTPEFAERLEKELDLEDGKIHNPHGGGNTYKLERMIGEDLLLTSVGWANSYYQGAENYVDEWGVGWHGTKYHTPFGSGVYTEIVGHPLAEDDAIFTYQPPDPNRPELYAGASELLKSFQTDYYIVGVTVTTIFETAWALRGLERLLSDFVQNPDLADLILDIPYQYHLTAAKQLTRMGVDMIWTGDDMGTQHSMMISPRMWRRFFKDRMANFISELKVINPQVKVAYHSDGNIVPIIPELIEIGVDVLNPVQPKSIDPEKLKKEFGDHLCFWGSIDEQYTLPFGSPEEVRDEVLQRLQTLGKGGGLIIGPTHHVQLDTPLENFWALVNTIQQTRYSDLQGS</sequence>
<dbReference type="InterPro" id="IPR038071">
    <property type="entry name" value="UROD/MetE-like_sf"/>
</dbReference>
<protein>
    <submittedName>
        <fullName evidence="2">Uroporphyrinogen-III decarboxylase</fullName>
    </submittedName>
</protein>
<accession>A0A0K8PBZ8</accession>
<name>A0A0K8PBZ8_9CHLR</name>
<feature type="domain" description="Uroporphyrinogen decarboxylase (URO-D)" evidence="1">
    <location>
        <begin position="112"/>
        <end position="355"/>
    </location>
</feature>
<evidence type="ECO:0000259" key="1">
    <source>
        <dbReference type="Pfam" id="PF01208"/>
    </source>
</evidence>
<dbReference type="Pfam" id="PF01208">
    <property type="entry name" value="URO-D"/>
    <property type="match status" value="1"/>
</dbReference>
<gene>
    <name evidence="2" type="ORF">ATC1_12204</name>
</gene>
<dbReference type="PANTHER" id="PTHR47099">
    <property type="entry name" value="METHYLCOBAMIDE:COM METHYLTRANSFERASE MTBA"/>
    <property type="match status" value="1"/>
</dbReference>
<dbReference type="PANTHER" id="PTHR47099:SF1">
    <property type="entry name" value="METHYLCOBAMIDE:COM METHYLTRANSFERASE MTBA"/>
    <property type="match status" value="1"/>
</dbReference>
<proteinExistence type="predicted"/>
<dbReference type="OrthoDB" id="9771599at2"/>
<organism evidence="2">
    <name type="scientific">Flexilinea flocculi</name>
    <dbReference type="NCBI Taxonomy" id="1678840"/>
    <lineage>
        <taxon>Bacteria</taxon>
        <taxon>Bacillati</taxon>
        <taxon>Chloroflexota</taxon>
        <taxon>Anaerolineae</taxon>
        <taxon>Anaerolineales</taxon>
        <taxon>Anaerolineaceae</taxon>
        <taxon>Flexilinea</taxon>
    </lineage>
</organism>
<dbReference type="STRING" id="1678840.ATC1_12204"/>
<dbReference type="Proteomes" id="UP000053370">
    <property type="component" value="Unassembled WGS sequence"/>
</dbReference>
<dbReference type="AlphaFoldDB" id="A0A0K8PBZ8"/>
<dbReference type="GO" id="GO:0006779">
    <property type="term" value="P:porphyrin-containing compound biosynthetic process"/>
    <property type="evidence" value="ECO:0007669"/>
    <property type="project" value="InterPro"/>
</dbReference>
<evidence type="ECO:0000313" key="3">
    <source>
        <dbReference type="Proteomes" id="UP000053370"/>
    </source>
</evidence>
<reference evidence="2" key="1">
    <citation type="journal article" date="2015" name="Genome Announc.">
        <title>Draft Genome Sequence of Anaerolineae Strain TC1, a Novel Isolate from a Methanogenic Wastewater Treatment System.</title>
        <authorList>
            <person name="Matsuura N."/>
            <person name="Tourlousse D.M."/>
            <person name="Sun L."/>
            <person name="Toyonaga M."/>
            <person name="Kuroda K."/>
            <person name="Ohashi A."/>
            <person name="Cruz R."/>
            <person name="Yamaguchi T."/>
            <person name="Sekiguchi Y."/>
        </authorList>
    </citation>
    <scope>NUCLEOTIDE SEQUENCE [LARGE SCALE GENOMIC DNA]</scope>
    <source>
        <strain evidence="2">TC1</strain>
    </source>
</reference>
<dbReference type="Gene3D" id="3.20.20.210">
    <property type="match status" value="1"/>
</dbReference>